<sequence>MHSGKRTISTTIYKYFHTPSLQFFNLLDIMAESVKSEKPTVICDLEGEDFFERFSLKRVKVLGKGMAGEVFLVKAKNGSGRMLAVKKFSFSEDVRERSMRQFSTEAGVMQAVPHHHLVPCIVAARCHEYAAIAMPYYARGDLVELCGRQDPRRVNRYMSHVARAVEHLHKHNIAHNDIKLENVFVDRSDRAVLGDLGLALNVKDGSKTALAGLVGGTRDYWSPEISEADTHTRIDPFKCDVYAIGVMYWALVSGEDPEADTDFMGRLRAAQDLDLSPSQRSTLERLLEPNPVERPTASEIVKMMQMK</sequence>
<dbReference type="PROSITE" id="PS00108">
    <property type="entry name" value="PROTEIN_KINASE_ST"/>
    <property type="match status" value="1"/>
</dbReference>
<dbReference type="InterPro" id="IPR008271">
    <property type="entry name" value="Ser/Thr_kinase_AS"/>
</dbReference>
<comment type="caution">
    <text evidence="7">The sequence shown here is derived from an EMBL/GenBank/DDBJ whole genome shotgun (WGS) entry which is preliminary data.</text>
</comment>
<keyword evidence="4" id="KW-0418">Kinase</keyword>
<feature type="domain" description="Protein kinase" evidence="6">
    <location>
        <begin position="56"/>
        <end position="306"/>
    </location>
</feature>
<name>A0AAE0XP86_9GAST</name>
<gene>
    <name evidence="7" type="ORF">RRG08_033592</name>
</gene>
<evidence type="ECO:0000256" key="5">
    <source>
        <dbReference type="ARBA" id="ARBA00022840"/>
    </source>
</evidence>
<dbReference type="SMART" id="SM00220">
    <property type="entry name" value="S_TKc"/>
    <property type="match status" value="1"/>
</dbReference>
<dbReference type="CDD" id="cd14014">
    <property type="entry name" value="STKc_PknB_like"/>
    <property type="match status" value="1"/>
</dbReference>
<protein>
    <recommendedName>
        <fullName evidence="6">Protein kinase domain-containing protein</fullName>
    </recommendedName>
</protein>
<dbReference type="GO" id="GO:0004674">
    <property type="term" value="F:protein serine/threonine kinase activity"/>
    <property type="evidence" value="ECO:0007669"/>
    <property type="project" value="UniProtKB-KW"/>
</dbReference>
<dbReference type="Pfam" id="PF00069">
    <property type="entry name" value="Pkinase"/>
    <property type="match status" value="1"/>
</dbReference>
<dbReference type="PROSITE" id="PS50011">
    <property type="entry name" value="PROTEIN_KINASE_DOM"/>
    <property type="match status" value="1"/>
</dbReference>
<organism evidence="7 8">
    <name type="scientific">Elysia crispata</name>
    <name type="common">lettuce slug</name>
    <dbReference type="NCBI Taxonomy" id="231223"/>
    <lineage>
        <taxon>Eukaryota</taxon>
        <taxon>Metazoa</taxon>
        <taxon>Spiralia</taxon>
        <taxon>Lophotrochozoa</taxon>
        <taxon>Mollusca</taxon>
        <taxon>Gastropoda</taxon>
        <taxon>Heterobranchia</taxon>
        <taxon>Euthyneura</taxon>
        <taxon>Panpulmonata</taxon>
        <taxon>Sacoglossa</taxon>
        <taxon>Placobranchoidea</taxon>
        <taxon>Plakobranchidae</taxon>
        <taxon>Elysia</taxon>
    </lineage>
</organism>
<dbReference type="EMBL" id="JAWDGP010007919">
    <property type="protein sequence ID" value="KAK3700315.1"/>
    <property type="molecule type" value="Genomic_DNA"/>
</dbReference>
<reference evidence="7" key="1">
    <citation type="journal article" date="2023" name="G3 (Bethesda)">
        <title>A reference genome for the long-term kleptoplast-retaining sea slug Elysia crispata morphotype clarki.</title>
        <authorList>
            <person name="Eastman K.E."/>
            <person name="Pendleton A.L."/>
            <person name="Shaikh M.A."/>
            <person name="Suttiyut T."/>
            <person name="Ogas R."/>
            <person name="Tomko P."/>
            <person name="Gavelis G."/>
            <person name="Widhalm J.R."/>
            <person name="Wisecaver J.H."/>
        </authorList>
    </citation>
    <scope>NUCLEOTIDE SEQUENCE</scope>
    <source>
        <strain evidence="7">ECLA1</strain>
    </source>
</reference>
<dbReference type="InterPro" id="IPR011009">
    <property type="entry name" value="Kinase-like_dom_sf"/>
</dbReference>
<proteinExistence type="predicted"/>
<evidence type="ECO:0000256" key="1">
    <source>
        <dbReference type="ARBA" id="ARBA00022527"/>
    </source>
</evidence>
<accession>A0AAE0XP86</accession>
<dbReference type="InterPro" id="IPR000719">
    <property type="entry name" value="Prot_kinase_dom"/>
</dbReference>
<keyword evidence="5" id="KW-0067">ATP-binding</keyword>
<keyword evidence="8" id="KW-1185">Reference proteome</keyword>
<dbReference type="PANTHER" id="PTHR24345">
    <property type="entry name" value="SERINE/THREONINE-PROTEIN KINASE PLK"/>
    <property type="match status" value="1"/>
</dbReference>
<evidence type="ECO:0000313" key="7">
    <source>
        <dbReference type="EMBL" id="KAK3700315.1"/>
    </source>
</evidence>
<evidence type="ECO:0000256" key="3">
    <source>
        <dbReference type="ARBA" id="ARBA00022741"/>
    </source>
</evidence>
<dbReference type="GO" id="GO:0005634">
    <property type="term" value="C:nucleus"/>
    <property type="evidence" value="ECO:0007669"/>
    <property type="project" value="TreeGrafter"/>
</dbReference>
<keyword evidence="1" id="KW-0723">Serine/threonine-protein kinase</keyword>
<dbReference type="Gene3D" id="1.10.510.10">
    <property type="entry name" value="Transferase(Phosphotransferase) domain 1"/>
    <property type="match status" value="1"/>
</dbReference>
<dbReference type="PANTHER" id="PTHR24345:SF0">
    <property type="entry name" value="CELL CYCLE SERINE_THREONINE-PROTEIN KINASE CDC5_MSD2"/>
    <property type="match status" value="1"/>
</dbReference>
<dbReference type="SUPFAM" id="SSF56112">
    <property type="entry name" value="Protein kinase-like (PK-like)"/>
    <property type="match status" value="1"/>
</dbReference>
<keyword evidence="2" id="KW-0808">Transferase</keyword>
<dbReference type="GO" id="GO:0005524">
    <property type="term" value="F:ATP binding"/>
    <property type="evidence" value="ECO:0007669"/>
    <property type="project" value="UniProtKB-KW"/>
</dbReference>
<evidence type="ECO:0000313" key="8">
    <source>
        <dbReference type="Proteomes" id="UP001283361"/>
    </source>
</evidence>
<evidence type="ECO:0000256" key="4">
    <source>
        <dbReference type="ARBA" id="ARBA00022777"/>
    </source>
</evidence>
<evidence type="ECO:0000259" key="6">
    <source>
        <dbReference type="PROSITE" id="PS50011"/>
    </source>
</evidence>
<evidence type="ECO:0000256" key="2">
    <source>
        <dbReference type="ARBA" id="ARBA00022679"/>
    </source>
</evidence>
<dbReference type="Proteomes" id="UP001283361">
    <property type="component" value="Unassembled WGS sequence"/>
</dbReference>
<dbReference type="AlphaFoldDB" id="A0AAE0XP86"/>
<keyword evidence="3" id="KW-0547">Nucleotide-binding</keyword>